<dbReference type="AlphaFoldDB" id="A0A9W9SRH2"/>
<comment type="caution">
    <text evidence="1">The sequence shown here is derived from an EMBL/GenBank/DDBJ whole genome shotgun (WGS) entry which is preliminary data.</text>
</comment>
<organism evidence="1 2">
    <name type="scientific">Penicillium concentricum</name>
    <dbReference type="NCBI Taxonomy" id="293559"/>
    <lineage>
        <taxon>Eukaryota</taxon>
        <taxon>Fungi</taxon>
        <taxon>Dikarya</taxon>
        <taxon>Ascomycota</taxon>
        <taxon>Pezizomycotina</taxon>
        <taxon>Eurotiomycetes</taxon>
        <taxon>Eurotiomycetidae</taxon>
        <taxon>Eurotiales</taxon>
        <taxon>Aspergillaceae</taxon>
        <taxon>Penicillium</taxon>
    </lineage>
</organism>
<keyword evidence="2" id="KW-1185">Reference proteome</keyword>
<protein>
    <submittedName>
        <fullName evidence="1">Uncharacterized protein</fullName>
    </submittedName>
</protein>
<dbReference type="RefSeq" id="XP_056582983.1">
    <property type="nucleotide sequence ID" value="XM_056718848.1"/>
</dbReference>
<sequence length="254" mass="28934">MDMDDQATDPVPLPYLSLFRDRHNYQAFGTTSRFDSTLGLARACTYGDLSHNASVHLNGVLASGSVTFCWVPHFFGAFEHSQSLETFIGLGSKVLLLDPNIVRCQAMPTMCRERIPPFLACVHPERRTHSPRSSIAYGLSIDGEELLSLRFTIHYEILMKDYPANLSKVAKVFLMKVPGGCYNIITSILVFIMRDAVAQSQYTLKNYFKRMSPWRMSLCFSHHMNVRHLNIHAYSVGEKLGRLIDMAVWRVNYF</sequence>
<accession>A0A9W9SRH2</accession>
<reference evidence="1" key="1">
    <citation type="submission" date="2022-12" db="EMBL/GenBank/DDBJ databases">
        <authorList>
            <person name="Petersen C."/>
        </authorList>
    </citation>
    <scope>NUCLEOTIDE SEQUENCE</scope>
    <source>
        <strain evidence="1">IBT 3081</strain>
    </source>
</reference>
<proteinExistence type="predicted"/>
<gene>
    <name evidence="1" type="ORF">N7517_001118</name>
</gene>
<dbReference type="OrthoDB" id="2103397at2759"/>
<dbReference type="EMBL" id="JAPZBT010000001">
    <property type="protein sequence ID" value="KAJ5383207.1"/>
    <property type="molecule type" value="Genomic_DNA"/>
</dbReference>
<evidence type="ECO:0000313" key="1">
    <source>
        <dbReference type="EMBL" id="KAJ5383207.1"/>
    </source>
</evidence>
<dbReference type="GeneID" id="81458031"/>
<evidence type="ECO:0000313" key="2">
    <source>
        <dbReference type="Proteomes" id="UP001147752"/>
    </source>
</evidence>
<reference evidence="1" key="2">
    <citation type="journal article" date="2023" name="IMA Fungus">
        <title>Comparative genomic study of the Penicillium genus elucidates a diverse pangenome and 15 lateral gene transfer events.</title>
        <authorList>
            <person name="Petersen C."/>
            <person name="Sorensen T."/>
            <person name="Nielsen M.R."/>
            <person name="Sondergaard T.E."/>
            <person name="Sorensen J.L."/>
            <person name="Fitzpatrick D.A."/>
            <person name="Frisvad J.C."/>
            <person name="Nielsen K.L."/>
        </authorList>
    </citation>
    <scope>NUCLEOTIDE SEQUENCE</scope>
    <source>
        <strain evidence="1">IBT 3081</strain>
    </source>
</reference>
<dbReference type="Proteomes" id="UP001147752">
    <property type="component" value="Unassembled WGS sequence"/>
</dbReference>
<name>A0A9W9SRH2_9EURO</name>